<evidence type="ECO:0000256" key="1">
    <source>
        <dbReference type="SAM" id="MobiDB-lite"/>
    </source>
</evidence>
<dbReference type="EMBL" id="CAKOGL010000025">
    <property type="protein sequence ID" value="CAH2102324.1"/>
    <property type="molecule type" value="Genomic_DNA"/>
</dbReference>
<sequence length="85" mass="9812">MSSSSNISQSGYSPSETETPQSTPQARIQNFDQSLSHGDHGHNFEQSLKNAHKELHQKRIQALRKELDYLKSTEWKFDYDKGFVQ</sequence>
<dbReference type="Proteomes" id="UP001153954">
    <property type="component" value="Unassembled WGS sequence"/>
</dbReference>
<keyword evidence="3" id="KW-1185">Reference proteome</keyword>
<reference evidence="2" key="1">
    <citation type="submission" date="2022-03" db="EMBL/GenBank/DDBJ databases">
        <authorList>
            <person name="Tunstrom K."/>
        </authorList>
    </citation>
    <scope>NUCLEOTIDE SEQUENCE</scope>
</reference>
<organism evidence="2 3">
    <name type="scientific">Euphydryas editha</name>
    <name type="common">Edith's checkerspot</name>
    <dbReference type="NCBI Taxonomy" id="104508"/>
    <lineage>
        <taxon>Eukaryota</taxon>
        <taxon>Metazoa</taxon>
        <taxon>Ecdysozoa</taxon>
        <taxon>Arthropoda</taxon>
        <taxon>Hexapoda</taxon>
        <taxon>Insecta</taxon>
        <taxon>Pterygota</taxon>
        <taxon>Neoptera</taxon>
        <taxon>Endopterygota</taxon>
        <taxon>Lepidoptera</taxon>
        <taxon>Glossata</taxon>
        <taxon>Ditrysia</taxon>
        <taxon>Papilionoidea</taxon>
        <taxon>Nymphalidae</taxon>
        <taxon>Nymphalinae</taxon>
        <taxon>Euphydryas</taxon>
    </lineage>
</organism>
<comment type="caution">
    <text evidence="2">The sequence shown here is derived from an EMBL/GenBank/DDBJ whole genome shotgun (WGS) entry which is preliminary data.</text>
</comment>
<feature type="compositionally biased region" description="Low complexity" evidence="1">
    <location>
        <begin position="1"/>
        <end position="15"/>
    </location>
</feature>
<name>A0AAU9UXJ7_EUPED</name>
<protein>
    <submittedName>
        <fullName evidence="2">Uncharacterized protein</fullName>
    </submittedName>
</protein>
<evidence type="ECO:0000313" key="3">
    <source>
        <dbReference type="Proteomes" id="UP001153954"/>
    </source>
</evidence>
<dbReference type="AlphaFoldDB" id="A0AAU9UXJ7"/>
<feature type="region of interest" description="Disordered" evidence="1">
    <location>
        <begin position="1"/>
        <end position="52"/>
    </location>
</feature>
<evidence type="ECO:0000313" key="2">
    <source>
        <dbReference type="EMBL" id="CAH2102324.1"/>
    </source>
</evidence>
<accession>A0AAU9UXJ7</accession>
<gene>
    <name evidence="2" type="ORF">EEDITHA_LOCUS16971</name>
</gene>
<proteinExistence type="predicted"/>
<feature type="compositionally biased region" description="Polar residues" evidence="1">
    <location>
        <begin position="16"/>
        <end position="36"/>
    </location>
</feature>